<dbReference type="PANTHER" id="PTHR43102:SF2">
    <property type="entry name" value="GAF DOMAIN-CONTAINING PROTEIN"/>
    <property type="match status" value="1"/>
</dbReference>
<organism evidence="2 3">
    <name type="scientific">Tepidicaulis marinus</name>
    <dbReference type="NCBI Taxonomy" id="1333998"/>
    <lineage>
        <taxon>Bacteria</taxon>
        <taxon>Pseudomonadati</taxon>
        <taxon>Pseudomonadota</taxon>
        <taxon>Alphaproteobacteria</taxon>
        <taxon>Hyphomicrobiales</taxon>
        <taxon>Parvibaculaceae</taxon>
        <taxon>Tepidicaulis</taxon>
    </lineage>
</organism>
<proteinExistence type="predicted"/>
<name>A0A081BBN5_9HYPH</name>
<feature type="domain" description="GGDEF" evidence="1">
    <location>
        <begin position="188"/>
        <end position="320"/>
    </location>
</feature>
<dbReference type="GO" id="GO:0003824">
    <property type="term" value="F:catalytic activity"/>
    <property type="evidence" value="ECO:0007669"/>
    <property type="project" value="UniProtKB-ARBA"/>
</dbReference>
<dbReference type="SMART" id="SM00065">
    <property type="entry name" value="GAF"/>
    <property type="match status" value="1"/>
</dbReference>
<dbReference type="Gene3D" id="3.30.70.270">
    <property type="match status" value="1"/>
</dbReference>
<evidence type="ECO:0000313" key="2">
    <source>
        <dbReference type="EMBL" id="GAK45453.1"/>
    </source>
</evidence>
<dbReference type="InterPro" id="IPR003018">
    <property type="entry name" value="GAF"/>
</dbReference>
<gene>
    <name evidence="2" type="ORF">M2A_1952</name>
</gene>
<dbReference type="Pfam" id="PF01590">
    <property type="entry name" value="GAF"/>
    <property type="match status" value="1"/>
</dbReference>
<dbReference type="SUPFAM" id="SSF55781">
    <property type="entry name" value="GAF domain-like"/>
    <property type="match status" value="1"/>
</dbReference>
<dbReference type="eggNOG" id="COG3706">
    <property type="taxonomic scope" value="Bacteria"/>
</dbReference>
<dbReference type="Proteomes" id="UP000028702">
    <property type="component" value="Unassembled WGS sequence"/>
</dbReference>
<accession>A0A081BBN5</accession>
<reference evidence="2 3" key="1">
    <citation type="submission" date="2014-07" db="EMBL/GenBank/DDBJ databases">
        <title>Tepidicaulis marinum gen. nov., sp. nov., a novel marine bacterium denitrifying nitrate to nitrous oxide strictly under microaerobic conditions.</title>
        <authorList>
            <person name="Takeuchi M."/>
            <person name="Yamagishi T."/>
            <person name="Kamagata Y."/>
            <person name="Oshima K."/>
            <person name="Hattori M."/>
            <person name="Katayama T."/>
            <person name="Hanada S."/>
            <person name="Tamaki H."/>
            <person name="Marumo K."/>
            <person name="Maeda H."/>
            <person name="Nedachi M."/>
            <person name="Iwasaki W."/>
            <person name="Suwa Y."/>
            <person name="Sakata S."/>
        </authorList>
    </citation>
    <scope>NUCLEOTIDE SEQUENCE [LARGE SCALE GENOMIC DNA]</scope>
    <source>
        <strain evidence="2 3">MA2</strain>
    </source>
</reference>
<dbReference type="EMBL" id="BBIO01000009">
    <property type="protein sequence ID" value="GAK45453.1"/>
    <property type="molecule type" value="Genomic_DNA"/>
</dbReference>
<evidence type="ECO:0000259" key="1">
    <source>
        <dbReference type="PROSITE" id="PS50887"/>
    </source>
</evidence>
<dbReference type="Gene3D" id="3.30.450.40">
    <property type="match status" value="1"/>
</dbReference>
<dbReference type="SMART" id="SM00267">
    <property type="entry name" value="GGDEF"/>
    <property type="match status" value="1"/>
</dbReference>
<dbReference type="AlphaFoldDB" id="A0A081BBN5"/>
<evidence type="ECO:0000313" key="3">
    <source>
        <dbReference type="Proteomes" id="UP000028702"/>
    </source>
</evidence>
<dbReference type="InterPro" id="IPR029016">
    <property type="entry name" value="GAF-like_dom_sf"/>
</dbReference>
<dbReference type="Pfam" id="PF00990">
    <property type="entry name" value="GGDEF"/>
    <property type="match status" value="1"/>
</dbReference>
<comment type="caution">
    <text evidence="2">The sequence shown here is derived from an EMBL/GenBank/DDBJ whole genome shotgun (WGS) entry which is preliminary data.</text>
</comment>
<dbReference type="InterPro" id="IPR029787">
    <property type="entry name" value="Nucleotide_cyclase"/>
</dbReference>
<dbReference type="InterPro" id="IPR000160">
    <property type="entry name" value="GGDEF_dom"/>
</dbReference>
<dbReference type="PROSITE" id="PS50887">
    <property type="entry name" value="GGDEF"/>
    <property type="match status" value="1"/>
</dbReference>
<dbReference type="SUPFAM" id="SSF55073">
    <property type="entry name" value="Nucleotide cyclase"/>
    <property type="match status" value="1"/>
</dbReference>
<dbReference type="NCBIfam" id="TIGR00254">
    <property type="entry name" value="GGDEF"/>
    <property type="match status" value="1"/>
</dbReference>
<dbReference type="FunFam" id="3.30.70.270:FF:000001">
    <property type="entry name" value="Diguanylate cyclase domain protein"/>
    <property type="match status" value="1"/>
</dbReference>
<dbReference type="PANTHER" id="PTHR43102">
    <property type="entry name" value="SLR1143 PROTEIN"/>
    <property type="match status" value="1"/>
</dbReference>
<dbReference type="InterPro" id="IPR043128">
    <property type="entry name" value="Rev_trsase/Diguanyl_cyclase"/>
</dbReference>
<dbReference type="STRING" id="1333998.M2A_1952"/>
<dbReference type="CDD" id="cd01949">
    <property type="entry name" value="GGDEF"/>
    <property type="match status" value="1"/>
</dbReference>
<keyword evidence="3" id="KW-1185">Reference proteome</keyword>
<protein>
    <submittedName>
        <fullName evidence="2">Diguanylate cyclase with GAF sensor</fullName>
    </submittedName>
</protein>
<sequence>MERYDIFDDIQDENFDRITRLAAAVFQMPIALVSIIDRDRQWWKSRVGICDMEGKREHAFCAHAIMGEDVFVVEDAHTDERFTDNPLVTGNPNIRFYAGAPLITEDGFVLGTLCVIDTRPRDFSQADRLLLKDLAHAVMTEIALKEKEAQAKAFEALSVRDALTGALNRRGYDKEVPETIGRAVLTGAPMHMAVIDIDHFKTINDRYGHVAGDLVLKAMADLCMTSIRGEDRFYRLGGEEFAIVMPGVDIDGALLVLNRLMAQIRRQQVVLPDEVLTYRVSMGLTGLKPNDNLAAMYKRADQALYEAKGSGRDKIVICEKQHKVA</sequence>